<evidence type="ECO:0000256" key="4">
    <source>
        <dbReference type="ARBA" id="ARBA00011905"/>
    </source>
</evidence>
<protein>
    <recommendedName>
        <fullName evidence="4 9">Thiopurine S-methyltransferase</fullName>
        <ecNumber evidence="4 9">2.1.1.67</ecNumber>
    </recommendedName>
    <alternativeName>
        <fullName evidence="9">Thiopurine methyltransferase</fullName>
    </alternativeName>
</protein>
<keyword evidence="8 9" id="KW-0949">S-adenosyl-L-methionine</keyword>
<accession>A0A081NIU7</accession>
<comment type="similarity">
    <text evidence="3 9">Belongs to the class I-like SAM-binding methyltransferase superfamily. TPMT family.</text>
</comment>
<comment type="catalytic activity">
    <reaction evidence="1 9">
        <text>S-adenosyl-L-methionine + a thiopurine = S-adenosyl-L-homocysteine + a thiopurine S-methylether.</text>
        <dbReference type="EC" id="2.1.1.67"/>
    </reaction>
</comment>
<keyword evidence="5 9" id="KW-0963">Cytoplasm</keyword>
<evidence type="ECO:0000256" key="2">
    <source>
        <dbReference type="ARBA" id="ARBA00004496"/>
    </source>
</evidence>
<feature type="binding site" evidence="9">
    <location>
        <position position="122"/>
    </location>
    <ligand>
        <name>S-adenosyl-L-methionine</name>
        <dbReference type="ChEBI" id="CHEBI:59789"/>
    </ligand>
</feature>
<dbReference type="GO" id="GO:0008119">
    <property type="term" value="F:thiopurine S-methyltransferase activity"/>
    <property type="evidence" value="ECO:0007669"/>
    <property type="project" value="UniProtKB-UniRule"/>
</dbReference>
<evidence type="ECO:0000256" key="6">
    <source>
        <dbReference type="ARBA" id="ARBA00022603"/>
    </source>
</evidence>
<dbReference type="NCBIfam" id="TIGR03840">
    <property type="entry name" value="TMPT_Se_Te"/>
    <property type="match status" value="1"/>
</dbReference>
<dbReference type="OrthoDB" id="9778208at2"/>
<evidence type="ECO:0000256" key="5">
    <source>
        <dbReference type="ARBA" id="ARBA00022490"/>
    </source>
</evidence>
<dbReference type="PIRSF" id="PIRSF023956">
    <property type="entry name" value="Thiopurine_S-methyltransferase"/>
    <property type="match status" value="1"/>
</dbReference>
<dbReference type="AlphaFoldDB" id="A0A081NIU7"/>
<dbReference type="HAMAP" id="MF_00812">
    <property type="entry name" value="Thiopur_methtran"/>
    <property type="match status" value="1"/>
</dbReference>
<reference evidence="10 11" key="1">
    <citation type="submission" date="2014-06" db="EMBL/GenBank/DDBJ databases">
        <title>Whole Genome Sequences of Three Symbiotic Endozoicomonas Bacteria.</title>
        <authorList>
            <person name="Neave M.J."/>
            <person name="Apprill A."/>
            <person name="Voolstra C.R."/>
        </authorList>
    </citation>
    <scope>NUCLEOTIDE SEQUENCE [LARGE SCALE GENOMIC DNA]</scope>
    <source>
        <strain evidence="10 11">DSM 25634</strain>
    </source>
</reference>
<gene>
    <name evidence="9" type="primary">tpm</name>
    <name evidence="10" type="ORF">GZ78_12765</name>
</gene>
<dbReference type="InterPro" id="IPR029063">
    <property type="entry name" value="SAM-dependent_MTases_sf"/>
</dbReference>
<dbReference type="SUPFAM" id="SSF53335">
    <property type="entry name" value="S-adenosyl-L-methionine-dependent methyltransferases"/>
    <property type="match status" value="1"/>
</dbReference>
<evidence type="ECO:0000313" key="11">
    <source>
        <dbReference type="Proteomes" id="UP000028073"/>
    </source>
</evidence>
<proteinExistence type="inferred from homology"/>
<dbReference type="InterPro" id="IPR008854">
    <property type="entry name" value="TPMT"/>
</dbReference>
<organism evidence="10 11">
    <name type="scientific">Endozoicomonas numazuensis</name>
    <dbReference type="NCBI Taxonomy" id="1137799"/>
    <lineage>
        <taxon>Bacteria</taxon>
        <taxon>Pseudomonadati</taxon>
        <taxon>Pseudomonadota</taxon>
        <taxon>Gammaproteobacteria</taxon>
        <taxon>Oceanospirillales</taxon>
        <taxon>Endozoicomonadaceae</taxon>
        <taxon>Endozoicomonas</taxon>
    </lineage>
</organism>
<comment type="subcellular location">
    <subcellularLocation>
        <location evidence="2 9">Cytoplasm</location>
    </subcellularLocation>
</comment>
<dbReference type="Proteomes" id="UP000028073">
    <property type="component" value="Unassembled WGS sequence"/>
</dbReference>
<dbReference type="FunFam" id="3.40.50.150:FF:000101">
    <property type="entry name" value="Thiopurine S-methyltransferase"/>
    <property type="match status" value="1"/>
</dbReference>
<dbReference type="EMBL" id="JOKH01000002">
    <property type="protein sequence ID" value="KEQ18370.1"/>
    <property type="molecule type" value="Genomic_DNA"/>
</dbReference>
<comment type="caution">
    <text evidence="10">The sequence shown here is derived from an EMBL/GenBank/DDBJ whole genome shotgun (WGS) entry which is preliminary data.</text>
</comment>
<keyword evidence="7 9" id="KW-0808">Transferase</keyword>
<dbReference type="GO" id="GO:0010038">
    <property type="term" value="P:response to metal ion"/>
    <property type="evidence" value="ECO:0007669"/>
    <property type="project" value="InterPro"/>
</dbReference>
<dbReference type="Gene3D" id="3.40.50.150">
    <property type="entry name" value="Vaccinia Virus protein VP39"/>
    <property type="match status" value="1"/>
</dbReference>
<keyword evidence="6 9" id="KW-0489">Methyltransferase</keyword>
<evidence type="ECO:0000256" key="9">
    <source>
        <dbReference type="HAMAP-Rule" id="MF_00812"/>
    </source>
</evidence>
<name>A0A081NIU7_9GAMM</name>
<feature type="binding site" evidence="9">
    <location>
        <position position="66"/>
    </location>
    <ligand>
        <name>S-adenosyl-L-methionine</name>
        <dbReference type="ChEBI" id="CHEBI:59789"/>
    </ligand>
</feature>
<dbReference type="PANTHER" id="PTHR10259:SF11">
    <property type="entry name" value="THIOPURINE S-METHYLTRANSFERASE"/>
    <property type="match status" value="1"/>
</dbReference>
<evidence type="ECO:0000256" key="3">
    <source>
        <dbReference type="ARBA" id="ARBA00008145"/>
    </source>
</evidence>
<dbReference type="InterPro" id="IPR022474">
    <property type="entry name" value="Thiopur_S-MeTfrase_Se/Te_detox"/>
</dbReference>
<dbReference type="NCBIfam" id="NF009732">
    <property type="entry name" value="PRK13255.1"/>
    <property type="match status" value="1"/>
</dbReference>
<dbReference type="eggNOG" id="COG0500">
    <property type="taxonomic scope" value="Bacteria"/>
</dbReference>
<keyword evidence="11" id="KW-1185">Reference proteome</keyword>
<dbReference type="Pfam" id="PF05724">
    <property type="entry name" value="TPMT"/>
    <property type="match status" value="1"/>
</dbReference>
<feature type="binding site" evidence="9">
    <location>
        <position position="10"/>
    </location>
    <ligand>
        <name>S-adenosyl-L-methionine</name>
        <dbReference type="ChEBI" id="CHEBI:59789"/>
    </ligand>
</feature>
<dbReference type="GO" id="GO:0005737">
    <property type="term" value="C:cytoplasm"/>
    <property type="evidence" value="ECO:0007669"/>
    <property type="project" value="UniProtKB-SubCell"/>
</dbReference>
<sequence length="216" mass="24959">MNNPDWVTRWKEGRIGFHRPEFNESLLKFWPQLDVSQTQSVLVPLCGKSLDMIWLRQQGLEVVGTELVEMAVASFYQEQNLQPEVKDFQTYRHWQADDIHILEGDFFALPENSLQSPVFYDRAALIAVPSAMRKQYVDQLLRAAPNLQEGLLITVEYDQDLVQGPPFSVEEDEVRTLFSPWFEVIKLDAHSSFASTSLKEKGVNELVEVVYKLVRK</sequence>
<evidence type="ECO:0000313" key="10">
    <source>
        <dbReference type="EMBL" id="KEQ18370.1"/>
    </source>
</evidence>
<dbReference type="STRING" id="1137799.GZ78_12765"/>
<dbReference type="PANTHER" id="PTHR10259">
    <property type="entry name" value="THIOPURINE S-METHYLTRANSFERASE"/>
    <property type="match status" value="1"/>
</dbReference>
<dbReference type="PROSITE" id="PS51585">
    <property type="entry name" value="SAM_MT_TPMT"/>
    <property type="match status" value="1"/>
</dbReference>
<dbReference type="RefSeq" id="WP_034835629.1">
    <property type="nucleotide sequence ID" value="NZ_JOKH01000002.1"/>
</dbReference>
<feature type="binding site" evidence="9">
    <location>
        <position position="45"/>
    </location>
    <ligand>
        <name>S-adenosyl-L-methionine</name>
        <dbReference type="ChEBI" id="CHEBI:59789"/>
    </ligand>
</feature>
<dbReference type="InterPro" id="IPR025835">
    <property type="entry name" value="Thiopurine_S-MeTrfase"/>
</dbReference>
<dbReference type="GO" id="GO:0032259">
    <property type="term" value="P:methylation"/>
    <property type="evidence" value="ECO:0007669"/>
    <property type="project" value="UniProtKB-KW"/>
</dbReference>
<dbReference type="EC" id="2.1.1.67" evidence="4 9"/>
<evidence type="ECO:0000256" key="7">
    <source>
        <dbReference type="ARBA" id="ARBA00022679"/>
    </source>
</evidence>
<evidence type="ECO:0000256" key="8">
    <source>
        <dbReference type="ARBA" id="ARBA00022691"/>
    </source>
</evidence>
<evidence type="ECO:0000256" key="1">
    <source>
        <dbReference type="ARBA" id="ARBA00000903"/>
    </source>
</evidence>